<feature type="domain" description="HTH marR-type" evidence="1">
    <location>
        <begin position="5"/>
        <end position="138"/>
    </location>
</feature>
<name>A0ABW4LDX3_9MICO</name>
<dbReference type="PROSITE" id="PS50995">
    <property type="entry name" value="HTH_MARR_2"/>
    <property type="match status" value="1"/>
</dbReference>
<dbReference type="InterPro" id="IPR000835">
    <property type="entry name" value="HTH_MarR-typ"/>
</dbReference>
<dbReference type="Gene3D" id="1.10.10.10">
    <property type="entry name" value="Winged helix-like DNA-binding domain superfamily/Winged helix DNA-binding domain"/>
    <property type="match status" value="1"/>
</dbReference>
<proteinExistence type="predicted"/>
<gene>
    <name evidence="2" type="ORF">ACFSBI_08215</name>
</gene>
<dbReference type="Proteomes" id="UP001597347">
    <property type="component" value="Unassembled WGS sequence"/>
</dbReference>
<dbReference type="PANTHER" id="PTHR39515:SF2">
    <property type="entry name" value="HTH-TYPE TRANSCRIPTIONAL REGULATOR RV0880"/>
    <property type="match status" value="1"/>
</dbReference>
<dbReference type="PANTHER" id="PTHR39515">
    <property type="entry name" value="CONSERVED PROTEIN"/>
    <property type="match status" value="1"/>
</dbReference>
<protein>
    <submittedName>
        <fullName evidence="2">MarR family winged helix-turn-helix transcriptional regulator</fullName>
    </submittedName>
</protein>
<dbReference type="InterPro" id="IPR036388">
    <property type="entry name" value="WH-like_DNA-bd_sf"/>
</dbReference>
<dbReference type="RefSeq" id="WP_377933843.1">
    <property type="nucleotide sequence ID" value="NZ_JBHUEA010000010.1"/>
</dbReference>
<dbReference type="EMBL" id="JBHUEA010000010">
    <property type="protein sequence ID" value="MFD1721531.1"/>
    <property type="molecule type" value="Genomic_DNA"/>
</dbReference>
<keyword evidence="3" id="KW-1185">Reference proteome</keyword>
<evidence type="ECO:0000259" key="1">
    <source>
        <dbReference type="PROSITE" id="PS50995"/>
    </source>
</evidence>
<organism evidence="2 3">
    <name type="scientific">Amnibacterium endophyticum</name>
    <dbReference type="NCBI Taxonomy" id="2109337"/>
    <lineage>
        <taxon>Bacteria</taxon>
        <taxon>Bacillati</taxon>
        <taxon>Actinomycetota</taxon>
        <taxon>Actinomycetes</taxon>
        <taxon>Micrococcales</taxon>
        <taxon>Microbacteriaceae</taxon>
        <taxon>Amnibacterium</taxon>
    </lineage>
</organism>
<dbReference type="InterPro" id="IPR036390">
    <property type="entry name" value="WH_DNA-bd_sf"/>
</dbReference>
<evidence type="ECO:0000313" key="3">
    <source>
        <dbReference type="Proteomes" id="UP001597347"/>
    </source>
</evidence>
<accession>A0ABW4LDX3</accession>
<dbReference type="InterPro" id="IPR052526">
    <property type="entry name" value="HTH-type_Bedaq_tolerance"/>
</dbReference>
<reference evidence="3" key="1">
    <citation type="journal article" date="2019" name="Int. J. Syst. Evol. Microbiol.">
        <title>The Global Catalogue of Microorganisms (GCM) 10K type strain sequencing project: providing services to taxonomists for standard genome sequencing and annotation.</title>
        <authorList>
            <consortium name="The Broad Institute Genomics Platform"/>
            <consortium name="The Broad Institute Genome Sequencing Center for Infectious Disease"/>
            <person name="Wu L."/>
            <person name="Ma J."/>
        </authorList>
    </citation>
    <scope>NUCLEOTIDE SEQUENCE [LARGE SCALE GENOMIC DNA]</scope>
    <source>
        <strain evidence="3">CGMCC 1.12471</strain>
    </source>
</reference>
<dbReference type="Pfam" id="PF01047">
    <property type="entry name" value="MarR"/>
    <property type="match status" value="1"/>
</dbReference>
<evidence type="ECO:0000313" key="2">
    <source>
        <dbReference type="EMBL" id="MFD1721531.1"/>
    </source>
</evidence>
<sequence length="148" mass="15435">MTGDRDDLAERLAFVVGSVNRRLRPPAEALSHVAVSALASIERLGDVRPGDLARVEGVGAPGMTRLVAELEGRGLLVRSPDPDDGRAHRVRLTADGTAAVAEARRVRASGVAALLDDADAADLAALDLAVGVLERALLTHPVAPVRQD</sequence>
<comment type="caution">
    <text evidence="2">The sequence shown here is derived from an EMBL/GenBank/DDBJ whole genome shotgun (WGS) entry which is preliminary data.</text>
</comment>
<dbReference type="SMART" id="SM00347">
    <property type="entry name" value="HTH_MARR"/>
    <property type="match status" value="1"/>
</dbReference>
<dbReference type="SUPFAM" id="SSF46785">
    <property type="entry name" value="Winged helix' DNA-binding domain"/>
    <property type="match status" value="1"/>
</dbReference>